<sequence length="109" mass="12673">MKQIRRSSMSPCVLREMIQKFETPGQFGILPDRGRKQIRLIASKMWLQRSKLSPSRRMDGDSDDRNTFEVKFLARMVVDVTWPWNSLASMGKLILTIVKFGLRKTLTLT</sequence>
<organism evidence="1 2">
    <name type="scientific">Caerostris extrusa</name>
    <name type="common">Bark spider</name>
    <name type="synonym">Caerostris bankana</name>
    <dbReference type="NCBI Taxonomy" id="172846"/>
    <lineage>
        <taxon>Eukaryota</taxon>
        <taxon>Metazoa</taxon>
        <taxon>Ecdysozoa</taxon>
        <taxon>Arthropoda</taxon>
        <taxon>Chelicerata</taxon>
        <taxon>Arachnida</taxon>
        <taxon>Araneae</taxon>
        <taxon>Araneomorphae</taxon>
        <taxon>Entelegynae</taxon>
        <taxon>Araneoidea</taxon>
        <taxon>Araneidae</taxon>
        <taxon>Caerostris</taxon>
    </lineage>
</organism>
<keyword evidence="2" id="KW-1185">Reference proteome</keyword>
<name>A0AAV4VZN8_CAEEX</name>
<evidence type="ECO:0000313" key="2">
    <source>
        <dbReference type="Proteomes" id="UP001054945"/>
    </source>
</evidence>
<evidence type="ECO:0000313" key="1">
    <source>
        <dbReference type="EMBL" id="GIY75940.1"/>
    </source>
</evidence>
<dbReference type="Proteomes" id="UP001054945">
    <property type="component" value="Unassembled WGS sequence"/>
</dbReference>
<reference evidence="1 2" key="1">
    <citation type="submission" date="2021-06" db="EMBL/GenBank/DDBJ databases">
        <title>Caerostris extrusa draft genome.</title>
        <authorList>
            <person name="Kono N."/>
            <person name="Arakawa K."/>
        </authorList>
    </citation>
    <scope>NUCLEOTIDE SEQUENCE [LARGE SCALE GENOMIC DNA]</scope>
</reference>
<dbReference type="AlphaFoldDB" id="A0AAV4VZN8"/>
<protein>
    <submittedName>
        <fullName evidence="1">DUF4817 domain-containing protein</fullName>
    </submittedName>
</protein>
<gene>
    <name evidence="1" type="primary">AVEN_54133_1</name>
    <name evidence="1" type="ORF">CEXT_524931</name>
</gene>
<accession>A0AAV4VZN8</accession>
<dbReference type="EMBL" id="BPLR01015420">
    <property type="protein sequence ID" value="GIY75940.1"/>
    <property type="molecule type" value="Genomic_DNA"/>
</dbReference>
<proteinExistence type="predicted"/>
<comment type="caution">
    <text evidence="1">The sequence shown here is derived from an EMBL/GenBank/DDBJ whole genome shotgun (WGS) entry which is preliminary data.</text>
</comment>